<reference evidence="2 3" key="1">
    <citation type="submission" date="2015-09" db="EMBL/GenBank/DDBJ databases">
        <title>Draft genome sequence of Aliiroseovarius crassostreae CV919-312TSm, the causative agent of Roseovarius Oyster Disease (formerly Juvenile Oyster Disease).</title>
        <authorList>
            <person name="Kessner L."/>
            <person name="Spinard E."/>
            <person name="Nelson D."/>
        </authorList>
    </citation>
    <scope>NUCLEOTIDE SEQUENCE [LARGE SCALE GENOMIC DNA]</scope>
    <source>
        <strain evidence="2 3">CV919-312</strain>
    </source>
</reference>
<evidence type="ECO:0000313" key="2">
    <source>
        <dbReference type="EMBL" id="KPN62577.1"/>
    </source>
</evidence>
<evidence type="ECO:0000313" key="3">
    <source>
        <dbReference type="Proteomes" id="UP000050471"/>
    </source>
</evidence>
<keyword evidence="3" id="KW-1185">Reference proteome</keyword>
<dbReference type="Pfam" id="PF20398">
    <property type="entry name" value="DUF6691"/>
    <property type="match status" value="1"/>
</dbReference>
<keyword evidence="1" id="KW-0812">Transmembrane</keyword>
<feature type="transmembrane region" description="Helical" evidence="1">
    <location>
        <begin position="116"/>
        <end position="134"/>
    </location>
</feature>
<name>A0A0P7KGW4_9RHOB</name>
<dbReference type="EMBL" id="LKBA01000019">
    <property type="protein sequence ID" value="KPN62577.1"/>
    <property type="molecule type" value="Genomic_DNA"/>
</dbReference>
<keyword evidence="1" id="KW-0472">Membrane</keyword>
<dbReference type="RefSeq" id="WP_055192414.1">
    <property type="nucleotide sequence ID" value="NZ_FPBS01000050.1"/>
</dbReference>
<evidence type="ECO:0000256" key="1">
    <source>
        <dbReference type="SAM" id="Phobius"/>
    </source>
</evidence>
<dbReference type="Proteomes" id="UP000050471">
    <property type="component" value="Unassembled WGS sequence"/>
</dbReference>
<feature type="transmembrane region" description="Helical" evidence="1">
    <location>
        <begin position="84"/>
        <end position="110"/>
    </location>
</feature>
<dbReference type="OrthoDB" id="9790409at2"/>
<dbReference type="AlphaFoldDB" id="A0A0P7KGW4"/>
<keyword evidence="1" id="KW-1133">Transmembrane helix</keyword>
<comment type="caution">
    <text evidence="2">The sequence shown here is derived from an EMBL/GenBank/DDBJ whole genome shotgun (WGS) entry which is preliminary data.</text>
</comment>
<dbReference type="InterPro" id="IPR046513">
    <property type="entry name" value="DUF6691"/>
</dbReference>
<dbReference type="STRING" id="154981.AKJ29_10275"/>
<protein>
    <submittedName>
        <fullName evidence="2">Permease</fullName>
    </submittedName>
</protein>
<accession>A0A0P7KGW4</accession>
<sequence>MPLLLIFVIGAIFGLGISVSGMANPAKVLNFFDIAGSWDPSLAFVMGGALAVTIPGYWWVFRRGRPVLEASFTLPGTRLIDRKLVLGSVTFGLGWGLAGFCPGAALPVLSTGNSDVAIFVLAMLAGVFVARWAIARQARLSASPPEQTPS</sequence>
<proteinExistence type="predicted"/>
<feature type="transmembrane region" description="Helical" evidence="1">
    <location>
        <begin position="41"/>
        <end position="61"/>
    </location>
</feature>
<organism evidence="2 3">
    <name type="scientific">Aliiroseovarius crassostreae</name>
    <dbReference type="NCBI Taxonomy" id="154981"/>
    <lineage>
        <taxon>Bacteria</taxon>
        <taxon>Pseudomonadati</taxon>
        <taxon>Pseudomonadota</taxon>
        <taxon>Alphaproteobacteria</taxon>
        <taxon>Rhodobacterales</taxon>
        <taxon>Paracoccaceae</taxon>
        <taxon>Aliiroseovarius</taxon>
    </lineage>
</organism>
<gene>
    <name evidence="2" type="ORF">AKJ29_10275</name>
</gene>